<keyword evidence="2" id="KW-0539">Nucleus</keyword>
<dbReference type="Proteomes" id="UP001141552">
    <property type="component" value="Unassembled WGS sequence"/>
</dbReference>
<dbReference type="InterPro" id="IPR017930">
    <property type="entry name" value="Myb_dom"/>
</dbReference>
<dbReference type="PROSITE" id="PS51294">
    <property type="entry name" value="HTH_MYB"/>
    <property type="match status" value="1"/>
</dbReference>
<reference evidence="6" key="2">
    <citation type="journal article" date="2023" name="Plants (Basel)">
        <title>Annotation of the Turnera subulata (Passifloraceae) Draft Genome Reveals the S-Locus Evolved after the Divergence of Turneroideae from Passifloroideae in a Stepwise Manner.</title>
        <authorList>
            <person name="Henning P.M."/>
            <person name="Roalson E.H."/>
            <person name="Mir W."/>
            <person name="McCubbin A.G."/>
            <person name="Shore J.S."/>
        </authorList>
    </citation>
    <scope>NUCLEOTIDE SEQUENCE</scope>
    <source>
        <strain evidence="6">F60SS</strain>
    </source>
</reference>
<dbReference type="Gene3D" id="1.10.10.60">
    <property type="entry name" value="Homeodomain-like"/>
    <property type="match status" value="1"/>
</dbReference>
<dbReference type="InterPro" id="IPR001005">
    <property type="entry name" value="SANT/Myb"/>
</dbReference>
<dbReference type="EMBL" id="JAKUCV010006739">
    <property type="protein sequence ID" value="KAJ4826126.1"/>
    <property type="molecule type" value="Genomic_DNA"/>
</dbReference>
<feature type="compositionally biased region" description="Polar residues" evidence="3">
    <location>
        <begin position="37"/>
        <end position="55"/>
    </location>
</feature>
<keyword evidence="7" id="KW-1185">Reference proteome</keyword>
<dbReference type="SUPFAM" id="SSF46689">
    <property type="entry name" value="Homeodomain-like"/>
    <property type="match status" value="1"/>
</dbReference>
<evidence type="ECO:0000256" key="3">
    <source>
        <dbReference type="SAM" id="MobiDB-lite"/>
    </source>
</evidence>
<feature type="region of interest" description="Disordered" evidence="3">
    <location>
        <begin position="32"/>
        <end position="93"/>
    </location>
</feature>
<dbReference type="GO" id="GO:0005634">
    <property type="term" value="C:nucleus"/>
    <property type="evidence" value="ECO:0007669"/>
    <property type="project" value="UniProtKB-SubCell"/>
</dbReference>
<reference evidence="6" key="1">
    <citation type="submission" date="2022-02" db="EMBL/GenBank/DDBJ databases">
        <authorList>
            <person name="Henning P.M."/>
            <person name="McCubbin A.G."/>
            <person name="Shore J.S."/>
        </authorList>
    </citation>
    <scope>NUCLEOTIDE SEQUENCE</scope>
    <source>
        <strain evidence="6">F60SS</strain>
        <tissue evidence="6">Leaves</tissue>
    </source>
</reference>
<accession>A0A9Q0J1H0</accession>
<proteinExistence type="predicted"/>
<evidence type="ECO:0000256" key="2">
    <source>
        <dbReference type="ARBA" id="ARBA00023242"/>
    </source>
</evidence>
<feature type="domain" description="Myb-like" evidence="4">
    <location>
        <begin position="7"/>
        <end position="48"/>
    </location>
</feature>
<dbReference type="AlphaFoldDB" id="A0A9Q0J1H0"/>
<dbReference type="Pfam" id="PF00249">
    <property type="entry name" value="Myb_DNA-binding"/>
    <property type="match status" value="1"/>
</dbReference>
<name>A0A9Q0J1H0_9ROSI</name>
<comment type="caution">
    <text evidence="6">The sequence shown here is derived from an EMBL/GenBank/DDBJ whole genome shotgun (WGS) entry which is preliminary data.</text>
</comment>
<comment type="subcellular location">
    <subcellularLocation>
        <location evidence="1">Nucleus</location>
    </subcellularLocation>
</comment>
<evidence type="ECO:0000256" key="1">
    <source>
        <dbReference type="ARBA" id="ARBA00004123"/>
    </source>
</evidence>
<organism evidence="6 7">
    <name type="scientific">Turnera subulata</name>
    <dbReference type="NCBI Taxonomy" id="218843"/>
    <lineage>
        <taxon>Eukaryota</taxon>
        <taxon>Viridiplantae</taxon>
        <taxon>Streptophyta</taxon>
        <taxon>Embryophyta</taxon>
        <taxon>Tracheophyta</taxon>
        <taxon>Spermatophyta</taxon>
        <taxon>Magnoliopsida</taxon>
        <taxon>eudicotyledons</taxon>
        <taxon>Gunneridae</taxon>
        <taxon>Pentapetalae</taxon>
        <taxon>rosids</taxon>
        <taxon>fabids</taxon>
        <taxon>Malpighiales</taxon>
        <taxon>Passifloraceae</taxon>
        <taxon>Turnera</taxon>
    </lineage>
</organism>
<sequence length="141" mass="15999">MEKKEVKPRVKKGFWKPEEDLILKTYVETHGEGKWATVSQKSGINRNDVNDGNPQKTDDKRPGPESNSPPISSASPVTTNTEELNGKKQDKEECTVAESWLRNAQSMNFYVESPAVQANNARFIFDDEPFTPYLDSFVLFE</sequence>
<dbReference type="CDD" id="cd00167">
    <property type="entry name" value="SANT"/>
    <property type="match status" value="1"/>
</dbReference>
<evidence type="ECO:0000313" key="7">
    <source>
        <dbReference type="Proteomes" id="UP001141552"/>
    </source>
</evidence>
<feature type="compositionally biased region" description="Polar residues" evidence="3">
    <location>
        <begin position="65"/>
        <end position="83"/>
    </location>
</feature>
<dbReference type="InterPro" id="IPR009057">
    <property type="entry name" value="Homeodomain-like_sf"/>
</dbReference>
<evidence type="ECO:0000259" key="5">
    <source>
        <dbReference type="PROSITE" id="PS51294"/>
    </source>
</evidence>
<dbReference type="OrthoDB" id="2143914at2759"/>
<evidence type="ECO:0000259" key="4">
    <source>
        <dbReference type="PROSITE" id="PS50090"/>
    </source>
</evidence>
<evidence type="ECO:0008006" key="8">
    <source>
        <dbReference type="Google" id="ProtNLM"/>
    </source>
</evidence>
<dbReference type="PROSITE" id="PS50090">
    <property type="entry name" value="MYB_LIKE"/>
    <property type="match status" value="1"/>
</dbReference>
<feature type="domain" description="HTH myb-type" evidence="5">
    <location>
        <begin position="7"/>
        <end position="50"/>
    </location>
</feature>
<evidence type="ECO:0000313" key="6">
    <source>
        <dbReference type="EMBL" id="KAJ4826126.1"/>
    </source>
</evidence>
<protein>
    <recommendedName>
        <fullName evidence="8">Myb-like domain-containing protein</fullName>
    </recommendedName>
</protein>
<gene>
    <name evidence="6" type="ORF">Tsubulata_038637</name>
</gene>
<feature type="compositionally biased region" description="Basic and acidic residues" evidence="3">
    <location>
        <begin position="84"/>
        <end position="93"/>
    </location>
</feature>